<keyword evidence="1 7" id="KW-0547">Nucleotide-binding</keyword>
<evidence type="ECO:0000256" key="2">
    <source>
        <dbReference type="ARBA" id="ARBA00022840"/>
    </source>
</evidence>
<dbReference type="Proteomes" id="UP001153292">
    <property type="component" value="Chromosome 19"/>
</dbReference>
<dbReference type="InterPro" id="IPR017953">
    <property type="entry name" value="Carbohydrate_kinase_pred_CS"/>
</dbReference>
<reference evidence="10" key="1">
    <citation type="submission" date="2021-12" db="EMBL/GenBank/DDBJ databases">
        <authorList>
            <person name="King R."/>
        </authorList>
    </citation>
    <scope>NUCLEOTIDE SEQUENCE</scope>
</reference>
<feature type="chain" id="PRO_5046059010" description="ATP-dependent (S)-NAD(P)H-hydrate dehydratase" evidence="8">
    <location>
        <begin position="18"/>
        <end position="320"/>
    </location>
</feature>
<feature type="binding site" evidence="7">
    <location>
        <position position="129"/>
    </location>
    <ligand>
        <name>(6S)-NADPHX</name>
        <dbReference type="ChEBI" id="CHEBI:64076"/>
    </ligand>
</feature>
<dbReference type="Pfam" id="PF01256">
    <property type="entry name" value="Carb_kinase"/>
    <property type="match status" value="1"/>
</dbReference>
<dbReference type="NCBIfam" id="TIGR00196">
    <property type="entry name" value="yjeF_cterm"/>
    <property type="match status" value="1"/>
</dbReference>
<comment type="catalytic activity">
    <reaction evidence="6 7">
        <text>(6S)-NADPHX + ATP = ADP + phosphate + NADPH + H(+)</text>
        <dbReference type="Rhea" id="RHEA:32231"/>
        <dbReference type="ChEBI" id="CHEBI:15378"/>
        <dbReference type="ChEBI" id="CHEBI:30616"/>
        <dbReference type="ChEBI" id="CHEBI:43474"/>
        <dbReference type="ChEBI" id="CHEBI:57783"/>
        <dbReference type="ChEBI" id="CHEBI:64076"/>
        <dbReference type="ChEBI" id="CHEBI:456216"/>
        <dbReference type="EC" id="4.2.1.93"/>
    </reaction>
</comment>
<organism evidence="10 11">
    <name type="scientific">Chilo suppressalis</name>
    <name type="common">Asiatic rice borer moth</name>
    <dbReference type="NCBI Taxonomy" id="168631"/>
    <lineage>
        <taxon>Eukaryota</taxon>
        <taxon>Metazoa</taxon>
        <taxon>Ecdysozoa</taxon>
        <taxon>Arthropoda</taxon>
        <taxon>Hexapoda</taxon>
        <taxon>Insecta</taxon>
        <taxon>Pterygota</taxon>
        <taxon>Neoptera</taxon>
        <taxon>Endopterygota</taxon>
        <taxon>Lepidoptera</taxon>
        <taxon>Glossata</taxon>
        <taxon>Ditrysia</taxon>
        <taxon>Pyraloidea</taxon>
        <taxon>Crambidae</taxon>
        <taxon>Crambinae</taxon>
        <taxon>Chilo</taxon>
    </lineage>
</organism>
<comment type="catalytic activity">
    <reaction evidence="7">
        <text>(6S)-NADHX + ATP = ADP + phosphate + NADH + H(+)</text>
        <dbReference type="Rhea" id="RHEA:19017"/>
        <dbReference type="ChEBI" id="CHEBI:15378"/>
        <dbReference type="ChEBI" id="CHEBI:30616"/>
        <dbReference type="ChEBI" id="CHEBI:43474"/>
        <dbReference type="ChEBI" id="CHEBI:57945"/>
        <dbReference type="ChEBI" id="CHEBI:64074"/>
        <dbReference type="ChEBI" id="CHEBI:456216"/>
        <dbReference type="EC" id="4.2.1.93"/>
    </reaction>
</comment>
<evidence type="ECO:0000256" key="7">
    <source>
        <dbReference type="HAMAP-Rule" id="MF_03157"/>
    </source>
</evidence>
<dbReference type="SUPFAM" id="SSF53613">
    <property type="entry name" value="Ribokinase-like"/>
    <property type="match status" value="1"/>
</dbReference>
<name>A0ABN8B551_CHISP</name>
<proteinExistence type="inferred from homology"/>
<evidence type="ECO:0000256" key="1">
    <source>
        <dbReference type="ARBA" id="ARBA00022741"/>
    </source>
</evidence>
<dbReference type="PROSITE" id="PS51383">
    <property type="entry name" value="YJEF_C_3"/>
    <property type="match status" value="1"/>
</dbReference>
<dbReference type="PANTHER" id="PTHR12592">
    <property type="entry name" value="ATP-DEPENDENT (S)-NAD(P)H-HYDRATE DEHYDRATASE FAMILY MEMBER"/>
    <property type="match status" value="1"/>
</dbReference>
<evidence type="ECO:0000313" key="10">
    <source>
        <dbReference type="EMBL" id="CAH0401197.1"/>
    </source>
</evidence>
<evidence type="ECO:0000256" key="8">
    <source>
        <dbReference type="SAM" id="SignalP"/>
    </source>
</evidence>
<dbReference type="InterPro" id="IPR000631">
    <property type="entry name" value="CARKD"/>
</dbReference>
<protein>
    <recommendedName>
        <fullName evidence="7">ATP-dependent (S)-NAD(P)H-hydrate dehydratase</fullName>
        <ecNumber evidence="7">4.2.1.93</ecNumber>
    </recommendedName>
    <alternativeName>
        <fullName evidence="7">ATP-dependent NAD(P)HX dehydratase</fullName>
    </alternativeName>
</protein>
<dbReference type="HAMAP" id="MF_01965">
    <property type="entry name" value="NADHX_dehydratase"/>
    <property type="match status" value="1"/>
</dbReference>
<dbReference type="CDD" id="cd01171">
    <property type="entry name" value="YXKO-related"/>
    <property type="match status" value="1"/>
</dbReference>
<feature type="binding site" evidence="7">
    <location>
        <begin position="236"/>
        <end position="245"/>
    </location>
    <ligand>
        <name>ATP</name>
        <dbReference type="ChEBI" id="CHEBI:30616"/>
    </ligand>
</feature>
<evidence type="ECO:0000259" key="9">
    <source>
        <dbReference type="PROSITE" id="PS51383"/>
    </source>
</evidence>
<evidence type="ECO:0000256" key="6">
    <source>
        <dbReference type="ARBA" id="ARBA00047472"/>
    </source>
</evidence>
<comment type="caution">
    <text evidence="7">Lacks conserved residue(s) required for the propagation of feature annotation.</text>
</comment>
<comment type="cofactor">
    <cofactor evidence="7">
        <name>Mg(2+)</name>
        <dbReference type="ChEBI" id="CHEBI:18420"/>
    </cofactor>
</comment>
<feature type="binding site" evidence="7">
    <location>
        <position position="246"/>
    </location>
    <ligand>
        <name>(6S)-NADPHX</name>
        <dbReference type="ChEBI" id="CHEBI:64076"/>
    </ligand>
</feature>
<keyword evidence="4 7" id="KW-0520">NAD</keyword>
<keyword evidence="5 7" id="KW-0456">Lyase</keyword>
<keyword evidence="3" id="KW-0521">NADP</keyword>
<evidence type="ECO:0000256" key="4">
    <source>
        <dbReference type="ARBA" id="ARBA00023027"/>
    </source>
</evidence>
<dbReference type="EMBL" id="OU963912">
    <property type="protein sequence ID" value="CAH0401197.1"/>
    <property type="molecule type" value="Genomic_DNA"/>
</dbReference>
<feature type="binding site" evidence="7">
    <location>
        <begin position="184"/>
        <end position="190"/>
    </location>
    <ligand>
        <name>(6S)-NADPHX</name>
        <dbReference type="ChEBI" id="CHEBI:64076"/>
    </ligand>
</feature>
<feature type="domain" description="YjeF C-terminal" evidence="9">
    <location>
        <begin position="30"/>
        <end position="317"/>
    </location>
</feature>
<evidence type="ECO:0000313" key="11">
    <source>
        <dbReference type="Proteomes" id="UP001153292"/>
    </source>
</evidence>
<comment type="similarity">
    <text evidence="7">Belongs to the NnrD/CARKD family.</text>
</comment>
<keyword evidence="8" id="KW-0732">Signal</keyword>
<feature type="signal peptide" evidence="8">
    <location>
        <begin position="1"/>
        <end position="17"/>
    </location>
</feature>
<evidence type="ECO:0000256" key="5">
    <source>
        <dbReference type="ARBA" id="ARBA00023239"/>
    </source>
</evidence>
<accession>A0ABN8B551</accession>
<evidence type="ECO:0000256" key="3">
    <source>
        <dbReference type="ARBA" id="ARBA00022857"/>
    </source>
</evidence>
<keyword evidence="2 7" id="KW-0067">ATP-binding</keyword>
<comment type="function">
    <text evidence="7">Catalyzes the dehydration of the S-form of NAD(P)HX at the expense of ATP, which is converted to ADP. Together with NAD(P)HX epimerase, which catalyzes the epimerization of the S- and R-forms, the enzyme allows the repair of both epimers of NAD(P)HX, a damaged form of NAD(P)H that is a result of enzymatic or heat-dependent hydration.</text>
</comment>
<sequence>MNCYYLIFIFILVSGNSDKCIREGILSKETLAALSKKIIPDINKKSKGDAGRIGVLGGSDEYSGAPYFGAYSALRVGADLVYIITSETAAPIIKAYSPDLIVYSYLSKKHSSKISEILKKLDVVVIGPGLGREDEQIKLIFDVIETCRSLKKPIVIDADGLYALSKNITVLLNYPKPGVILTPNGREAARLIEAINSNATPWYNYWGGNVSVLVKGYEDTCYTSETKFNWSLFGGGSDRRAAGQGDILAGALGTFYNWALKSNLCENGNSTQLAQSVAIYAAAKFTRTCNTFAYVENGRNMIASDMLNKIHTAFDELFSS</sequence>
<dbReference type="PANTHER" id="PTHR12592:SF0">
    <property type="entry name" value="ATP-DEPENDENT (S)-NAD(P)H-HYDRATE DEHYDRATASE"/>
    <property type="match status" value="1"/>
</dbReference>
<gene>
    <name evidence="10" type="ORF">CHILSU_LOCUS4416</name>
</gene>
<dbReference type="InterPro" id="IPR029056">
    <property type="entry name" value="Ribokinase-like"/>
</dbReference>
<keyword evidence="7" id="KW-0597">Phosphoprotein</keyword>
<dbReference type="EC" id="4.2.1.93" evidence="7"/>
<dbReference type="PROSITE" id="PS01049">
    <property type="entry name" value="YJEF_C_1"/>
    <property type="match status" value="1"/>
</dbReference>
<dbReference type="Gene3D" id="3.40.1190.20">
    <property type="match status" value="1"/>
</dbReference>
<keyword evidence="11" id="KW-1185">Reference proteome</keyword>